<dbReference type="OrthoDB" id="9790194at2"/>
<name>A0A4R1BA57_9PROT</name>
<keyword evidence="2" id="KW-0479">Metal-binding</keyword>
<dbReference type="EMBL" id="SJZB01000036">
    <property type="protein sequence ID" value="TCJ13819.1"/>
    <property type="molecule type" value="Genomic_DNA"/>
</dbReference>
<dbReference type="InterPro" id="IPR036249">
    <property type="entry name" value="Thioredoxin-like_sf"/>
</dbReference>
<dbReference type="GO" id="GO:0046872">
    <property type="term" value="F:metal ion binding"/>
    <property type="evidence" value="ECO:0007669"/>
    <property type="project" value="UniProtKB-KW"/>
</dbReference>
<dbReference type="CDD" id="cd02968">
    <property type="entry name" value="SCO"/>
    <property type="match status" value="1"/>
</dbReference>
<keyword evidence="2" id="KW-0186">Copper</keyword>
<dbReference type="SUPFAM" id="SSF52833">
    <property type="entry name" value="Thioredoxin-like"/>
    <property type="match status" value="1"/>
</dbReference>
<evidence type="ECO:0000256" key="1">
    <source>
        <dbReference type="ARBA" id="ARBA00010996"/>
    </source>
</evidence>
<dbReference type="InterPro" id="IPR003782">
    <property type="entry name" value="SCO1/SenC"/>
</dbReference>
<evidence type="ECO:0000313" key="3">
    <source>
        <dbReference type="EMBL" id="TCJ13819.1"/>
    </source>
</evidence>
<comment type="similarity">
    <text evidence="1">Belongs to the SCO1/2 family.</text>
</comment>
<dbReference type="Proteomes" id="UP000295443">
    <property type="component" value="Unassembled WGS sequence"/>
</dbReference>
<organism evidence="3 4">
    <name type="scientific">Parasulfuritortus cantonensis</name>
    <dbReference type="NCBI Taxonomy" id="2528202"/>
    <lineage>
        <taxon>Bacteria</taxon>
        <taxon>Pseudomonadati</taxon>
        <taxon>Pseudomonadota</taxon>
        <taxon>Betaproteobacteria</taxon>
        <taxon>Nitrosomonadales</taxon>
        <taxon>Thiobacillaceae</taxon>
        <taxon>Parasulfuritortus</taxon>
    </lineage>
</organism>
<dbReference type="Pfam" id="PF02630">
    <property type="entry name" value="SCO1-SenC"/>
    <property type="match status" value="1"/>
</dbReference>
<feature type="non-terminal residue" evidence="3">
    <location>
        <position position="1"/>
    </location>
</feature>
<evidence type="ECO:0000256" key="2">
    <source>
        <dbReference type="PIRSR" id="PIRSR603782-1"/>
    </source>
</evidence>
<feature type="binding site" evidence="2">
    <location>
        <position position="57"/>
    </location>
    <ligand>
        <name>Cu cation</name>
        <dbReference type="ChEBI" id="CHEBI:23378"/>
    </ligand>
</feature>
<keyword evidence="4" id="KW-1185">Reference proteome</keyword>
<evidence type="ECO:0000313" key="4">
    <source>
        <dbReference type="Proteomes" id="UP000295443"/>
    </source>
</evidence>
<reference evidence="3 4" key="1">
    <citation type="submission" date="2019-03" db="EMBL/GenBank/DDBJ databases">
        <title>Genome sequence of Thiobacillaceae bacterium LSR1, a sulfur-oxidizing bacterium isolated from freshwater sediment.</title>
        <authorList>
            <person name="Li S."/>
        </authorList>
    </citation>
    <scope>NUCLEOTIDE SEQUENCE [LARGE SCALE GENOMIC DNA]</scope>
    <source>
        <strain evidence="3 4">LSR1</strain>
    </source>
</reference>
<dbReference type="AlphaFoldDB" id="A0A4R1BA57"/>
<accession>A0A4R1BA57</accession>
<dbReference type="PANTHER" id="PTHR12151:SF25">
    <property type="entry name" value="LINALOOL DEHYDRATASE_ISOMERASE DOMAIN-CONTAINING PROTEIN"/>
    <property type="match status" value="1"/>
</dbReference>
<protein>
    <submittedName>
        <fullName evidence="3">SCO family protein</fullName>
    </submittedName>
</protein>
<gene>
    <name evidence="3" type="ORF">EZJ19_09785</name>
</gene>
<dbReference type="Gene3D" id="3.40.30.10">
    <property type="entry name" value="Glutaredoxin"/>
    <property type="match status" value="1"/>
</dbReference>
<dbReference type="RefSeq" id="WP_131447074.1">
    <property type="nucleotide sequence ID" value="NZ_SJZB01000036.1"/>
</dbReference>
<comment type="caution">
    <text evidence="3">The sequence shown here is derived from an EMBL/GenBank/DDBJ whole genome shotgun (WGS) entry which is preliminary data.</text>
</comment>
<dbReference type="PANTHER" id="PTHR12151">
    <property type="entry name" value="ELECTRON TRANSPORT PROTIN SCO1/SENC FAMILY MEMBER"/>
    <property type="match status" value="1"/>
</dbReference>
<proteinExistence type="inferred from homology"/>
<sequence length="92" mass="10134">SVDPKRDTPDVLEPYVGYFSDGILALTGTEPELRKVAAQYGAQFRYVGTGSTYTVDHTVNTFIVDRSGRLARVMPYGTPLPELLSYVLGLLH</sequence>